<evidence type="ECO:0000256" key="1">
    <source>
        <dbReference type="ARBA" id="ARBA00004683"/>
    </source>
</evidence>
<reference evidence="5 6" key="1">
    <citation type="submission" date="2018-11" db="EMBL/GenBank/DDBJ databases">
        <title>Genomic Encyclopedia of Type Strains, Phase IV (KMG-IV): sequencing the most valuable type-strain genomes for metagenomic binning, comparative biology and taxonomic classification.</title>
        <authorList>
            <person name="Goeker M."/>
        </authorList>
    </citation>
    <scope>NUCLEOTIDE SEQUENCE [LARGE SCALE GENOMIC DNA]</scope>
    <source>
        <strain evidence="5 6">DSM 100275</strain>
    </source>
</reference>
<dbReference type="InterPro" id="IPR010123">
    <property type="entry name" value="PHA_synth_III_E"/>
</dbReference>
<evidence type="ECO:0000256" key="3">
    <source>
        <dbReference type="ARBA" id="ARBA00022752"/>
    </source>
</evidence>
<proteinExistence type="predicted"/>
<dbReference type="UniPathway" id="UPA00917"/>
<evidence type="ECO:0000313" key="6">
    <source>
        <dbReference type="Proteomes" id="UP000276634"/>
    </source>
</evidence>
<keyword evidence="4" id="KW-0175">Coiled coil</keyword>
<dbReference type="EMBL" id="RJVI01000001">
    <property type="protein sequence ID" value="ROR35060.1"/>
    <property type="molecule type" value="Genomic_DNA"/>
</dbReference>
<evidence type="ECO:0000256" key="4">
    <source>
        <dbReference type="SAM" id="Coils"/>
    </source>
</evidence>
<evidence type="ECO:0000313" key="5">
    <source>
        <dbReference type="EMBL" id="ROR35060.1"/>
    </source>
</evidence>
<dbReference type="GO" id="GO:0042619">
    <property type="term" value="P:poly-hydroxybutyrate biosynthetic process"/>
    <property type="evidence" value="ECO:0007669"/>
    <property type="project" value="UniProtKB-KW"/>
</dbReference>
<feature type="coiled-coil region" evidence="4">
    <location>
        <begin position="129"/>
        <end position="156"/>
    </location>
</feature>
<comment type="caution">
    <text evidence="5">The sequence shown here is derived from an EMBL/GenBank/DDBJ whole genome shotgun (WGS) entry which is preliminary data.</text>
</comment>
<name>A0A3N1Y8H2_9GAMM</name>
<accession>A0A3N1Y8H2</accession>
<gene>
    <name evidence="5" type="ORF">EDC57_0977</name>
</gene>
<dbReference type="AlphaFoldDB" id="A0A3N1Y8H2"/>
<comment type="pathway">
    <text evidence="1">Biopolymer metabolism; poly-(R)-3-hydroxybutanoate biosynthesis.</text>
</comment>
<keyword evidence="6" id="KW-1185">Reference proteome</keyword>
<dbReference type="RefSeq" id="WP_170165035.1">
    <property type="nucleotide sequence ID" value="NZ_RJVI01000001.1"/>
</dbReference>
<dbReference type="Proteomes" id="UP000276634">
    <property type="component" value="Unassembled WGS sequence"/>
</dbReference>
<evidence type="ECO:0000256" key="2">
    <source>
        <dbReference type="ARBA" id="ARBA00019066"/>
    </source>
</evidence>
<organism evidence="5 6">
    <name type="scientific">Inmirania thermothiophila</name>
    <dbReference type="NCBI Taxonomy" id="1750597"/>
    <lineage>
        <taxon>Bacteria</taxon>
        <taxon>Pseudomonadati</taxon>
        <taxon>Pseudomonadota</taxon>
        <taxon>Gammaproteobacteria</taxon>
        <taxon>Chromatiales</taxon>
        <taxon>Ectothiorhodospiraceae</taxon>
        <taxon>Inmirania</taxon>
    </lineage>
</organism>
<feature type="coiled-coil region" evidence="4">
    <location>
        <begin position="246"/>
        <end position="273"/>
    </location>
</feature>
<protein>
    <recommendedName>
        <fullName evidence="2">Poly(3-hydroxyalkanoate) polymerase subunit PhaE</fullName>
    </recommendedName>
</protein>
<keyword evidence="3" id="KW-0583">PHB biosynthesis</keyword>
<dbReference type="Pfam" id="PF09712">
    <property type="entry name" value="PHA_synth_III_E"/>
    <property type="match status" value="1"/>
</dbReference>
<sequence length="299" mass="32327">MTEQRAGADALAGVARAWVEAVQALAGGGGTAWAELARAWAGALPGGTAREVFERHLAQGRILQEMGEALIAAQRAAAAGEAGWQEAFERAVAPLRTRMTEILTAGAPGAPGGRAPWEALLAAPPLGYTREWQEKLQRLERARRALEEAWAAYRRELDKVATGTARRFGERLRARAEADRPVGSLRELYDLWVDAAEEAYAEVVAGEDYSVVYGRLVNAMMALRRCQRVLGDELAEAWDLPGRAELDAAHRRVHDLRARVRGLEQALAAVQAEVAALKGPARARGTKVRGRAGAKKKEG</sequence>